<dbReference type="CDD" id="cd00268">
    <property type="entry name" value="DEADc"/>
    <property type="match status" value="1"/>
</dbReference>
<keyword evidence="5" id="KW-0690">Ribosome biogenesis</keyword>
<dbReference type="InterPro" id="IPR050079">
    <property type="entry name" value="DEAD_box_RNA_helicase"/>
</dbReference>
<dbReference type="InterPro" id="IPR028619">
    <property type="entry name" value="DEAD_helicase_DbpA"/>
</dbReference>
<dbReference type="GO" id="GO:0034458">
    <property type="term" value="F:3'-5' RNA helicase activity"/>
    <property type="evidence" value="ECO:0007669"/>
    <property type="project" value="UniProtKB-UniRule"/>
</dbReference>
<evidence type="ECO:0000256" key="3">
    <source>
        <dbReference type="ARBA" id="ARBA00022806"/>
    </source>
</evidence>
<dbReference type="InterPro" id="IPR044742">
    <property type="entry name" value="DEAD/DEAH_RhlB"/>
</dbReference>
<dbReference type="EC" id="3.6.4.13" evidence="5"/>
<dbReference type="InterPro" id="IPR001650">
    <property type="entry name" value="Helicase_C-like"/>
</dbReference>
<dbReference type="PROSITE" id="PS51195">
    <property type="entry name" value="Q_MOTIF"/>
    <property type="match status" value="1"/>
</dbReference>
<evidence type="ECO:0000313" key="10">
    <source>
        <dbReference type="EMBL" id="MSR91169.1"/>
    </source>
</evidence>
<keyword evidence="1 5" id="KW-0547">Nucleotide-binding</keyword>
<dbReference type="GO" id="GO:0005829">
    <property type="term" value="C:cytosol"/>
    <property type="evidence" value="ECO:0007669"/>
    <property type="project" value="TreeGrafter"/>
</dbReference>
<dbReference type="SMART" id="SM00490">
    <property type="entry name" value="HELICc"/>
    <property type="match status" value="1"/>
</dbReference>
<keyword evidence="5" id="KW-0694">RNA-binding</keyword>
<proteinExistence type="inferred from homology"/>
<dbReference type="PROSITE" id="PS00039">
    <property type="entry name" value="DEAD_ATP_HELICASE"/>
    <property type="match status" value="1"/>
</dbReference>
<feature type="region of interest" description="Involved in 23S rRNA binding" evidence="5">
    <location>
        <begin position="403"/>
        <end position="477"/>
    </location>
</feature>
<dbReference type="InterPro" id="IPR000629">
    <property type="entry name" value="RNA-helicase_DEAD-box_CS"/>
</dbReference>
<dbReference type="SUPFAM" id="SSF52540">
    <property type="entry name" value="P-loop containing nucleoside triphosphate hydrolases"/>
    <property type="match status" value="1"/>
</dbReference>
<reference evidence="10 11" key="1">
    <citation type="submission" date="2019-08" db="EMBL/GenBank/DDBJ databases">
        <title>In-depth cultivation of the pig gut microbiome towards novel bacterial diversity and tailored functional studies.</title>
        <authorList>
            <person name="Wylensek D."/>
            <person name="Hitch T.C.A."/>
            <person name="Clavel T."/>
        </authorList>
    </citation>
    <scope>NUCLEOTIDE SEQUENCE [LARGE SCALE GENOMIC DNA]</scope>
    <source>
        <strain evidence="10 11">WCA-383-APC-5B</strain>
    </source>
</reference>
<comment type="domain">
    <text evidence="5">Contains an N-terminal domain that binds non-specifically to RNA and a C-terminal domain that binds specifically and tightly to hairpin 92 of 23S rRNA.</text>
</comment>
<dbReference type="InterPro" id="IPR014001">
    <property type="entry name" value="Helicase_ATP-bd"/>
</dbReference>
<comment type="similarity">
    <text evidence="5">Belongs to the DEAD box helicase family. DbpA subfamily.</text>
</comment>
<dbReference type="RefSeq" id="WP_154531045.1">
    <property type="nucleotide sequence ID" value="NZ_VULX01000007.1"/>
</dbReference>
<dbReference type="Gene3D" id="3.30.70.330">
    <property type="match status" value="1"/>
</dbReference>
<keyword evidence="3 5" id="KW-0347">Helicase</keyword>
<organism evidence="10 11">
    <name type="scientific">Inconstantimicrobium porci</name>
    <dbReference type="NCBI Taxonomy" id="2652291"/>
    <lineage>
        <taxon>Bacteria</taxon>
        <taxon>Bacillati</taxon>
        <taxon>Bacillota</taxon>
        <taxon>Clostridia</taxon>
        <taxon>Eubacteriales</taxon>
        <taxon>Clostridiaceae</taxon>
        <taxon>Inconstantimicrobium</taxon>
    </lineage>
</organism>
<comment type="function">
    <text evidence="5">DEAD-box RNA helicase involved in the assembly of the 50S ribosomal subunit. Has an RNA-dependent ATPase activity, which is specific for 23S rRNA, and a 3' to 5' RNA helicase activity that uses the energy of ATP hydrolysis to destabilize and unwind short rRNA duplexes.</text>
</comment>
<dbReference type="InterPro" id="IPR014014">
    <property type="entry name" value="RNA_helicase_DEAD_Q_motif"/>
</dbReference>
<comment type="caution">
    <text evidence="10">The sequence shown here is derived from an EMBL/GenBank/DDBJ whole genome shotgun (WGS) entry which is preliminary data.</text>
</comment>
<evidence type="ECO:0000259" key="7">
    <source>
        <dbReference type="PROSITE" id="PS51192"/>
    </source>
</evidence>
<evidence type="ECO:0000313" key="11">
    <source>
        <dbReference type="Proteomes" id="UP000460287"/>
    </source>
</evidence>
<dbReference type="Proteomes" id="UP000460287">
    <property type="component" value="Unassembled WGS sequence"/>
</dbReference>
<dbReference type="CDD" id="cd18787">
    <property type="entry name" value="SF2_C_DEAD"/>
    <property type="match status" value="1"/>
</dbReference>
<dbReference type="GO" id="GO:0000027">
    <property type="term" value="P:ribosomal large subunit assembly"/>
    <property type="evidence" value="ECO:0007669"/>
    <property type="project" value="UniProtKB-UniRule"/>
</dbReference>
<comment type="subcellular location">
    <subcellularLocation>
        <location evidence="5">Cytoplasm</location>
    </subcellularLocation>
</comment>
<evidence type="ECO:0000256" key="1">
    <source>
        <dbReference type="ARBA" id="ARBA00022741"/>
    </source>
</evidence>
<evidence type="ECO:0000256" key="4">
    <source>
        <dbReference type="ARBA" id="ARBA00022840"/>
    </source>
</evidence>
<dbReference type="InterPro" id="IPR011545">
    <property type="entry name" value="DEAD/DEAH_box_helicase_dom"/>
</dbReference>
<dbReference type="Pfam" id="PF00270">
    <property type="entry name" value="DEAD"/>
    <property type="match status" value="1"/>
</dbReference>
<feature type="domain" description="Helicase ATP-binding" evidence="7">
    <location>
        <begin position="32"/>
        <end position="202"/>
    </location>
</feature>
<gene>
    <name evidence="5" type="primary">dbpA</name>
    <name evidence="10" type="ORF">FYJ33_07025</name>
</gene>
<dbReference type="InterPro" id="IPR005580">
    <property type="entry name" value="DbpA/CsdA_RNA-bd_dom"/>
</dbReference>
<dbReference type="AlphaFoldDB" id="A0A7X2T127"/>
<evidence type="ECO:0000259" key="9">
    <source>
        <dbReference type="PROSITE" id="PS51195"/>
    </source>
</evidence>
<comment type="catalytic activity">
    <reaction evidence="5">
        <text>ATP + H2O = ADP + phosphate + H(+)</text>
        <dbReference type="Rhea" id="RHEA:13065"/>
        <dbReference type="ChEBI" id="CHEBI:15377"/>
        <dbReference type="ChEBI" id="CHEBI:15378"/>
        <dbReference type="ChEBI" id="CHEBI:30616"/>
        <dbReference type="ChEBI" id="CHEBI:43474"/>
        <dbReference type="ChEBI" id="CHEBI:456216"/>
        <dbReference type="EC" id="3.6.4.13"/>
    </reaction>
</comment>
<keyword evidence="11" id="KW-1185">Reference proteome</keyword>
<dbReference type="HAMAP" id="MF_00965">
    <property type="entry name" value="DEAD_helicase_DbpA"/>
    <property type="match status" value="1"/>
</dbReference>
<evidence type="ECO:0000256" key="6">
    <source>
        <dbReference type="PROSITE-ProRule" id="PRU00552"/>
    </source>
</evidence>
<feature type="domain" description="DEAD-box RNA helicase Q" evidence="9">
    <location>
        <begin position="1"/>
        <end position="29"/>
    </location>
</feature>
<dbReference type="GO" id="GO:0005524">
    <property type="term" value="F:ATP binding"/>
    <property type="evidence" value="ECO:0007669"/>
    <property type="project" value="UniProtKB-UniRule"/>
</dbReference>
<dbReference type="PANTHER" id="PTHR47959:SF1">
    <property type="entry name" value="ATP-DEPENDENT RNA HELICASE DBPA"/>
    <property type="match status" value="1"/>
</dbReference>
<dbReference type="GO" id="GO:0016787">
    <property type="term" value="F:hydrolase activity"/>
    <property type="evidence" value="ECO:0007669"/>
    <property type="project" value="UniProtKB-KW"/>
</dbReference>
<dbReference type="SMART" id="SM00487">
    <property type="entry name" value="DEXDc"/>
    <property type="match status" value="1"/>
</dbReference>
<dbReference type="Pfam" id="PF00271">
    <property type="entry name" value="Helicase_C"/>
    <property type="match status" value="1"/>
</dbReference>
<keyword evidence="2 5" id="KW-0378">Hydrolase</keyword>
<feature type="domain" description="Helicase C-terminal" evidence="8">
    <location>
        <begin position="229"/>
        <end position="373"/>
    </location>
</feature>
<accession>A0A7X2T127</accession>
<keyword evidence="5" id="KW-0963">Cytoplasm</keyword>
<dbReference type="EMBL" id="VULX01000007">
    <property type="protein sequence ID" value="MSR91169.1"/>
    <property type="molecule type" value="Genomic_DNA"/>
</dbReference>
<name>A0A7X2T127_9CLOT</name>
<dbReference type="PANTHER" id="PTHR47959">
    <property type="entry name" value="ATP-DEPENDENT RNA HELICASE RHLE-RELATED"/>
    <property type="match status" value="1"/>
</dbReference>
<protein>
    <recommendedName>
        <fullName evidence="5">ATP-dependent RNA helicase DbpA</fullName>
        <ecNumber evidence="5">3.6.4.13</ecNumber>
    </recommendedName>
</protein>
<evidence type="ECO:0000259" key="8">
    <source>
        <dbReference type="PROSITE" id="PS51194"/>
    </source>
</evidence>
<evidence type="ECO:0000256" key="2">
    <source>
        <dbReference type="ARBA" id="ARBA00022801"/>
    </source>
</evidence>
<dbReference type="PROSITE" id="PS51192">
    <property type="entry name" value="HELICASE_ATP_BIND_1"/>
    <property type="match status" value="1"/>
</dbReference>
<dbReference type="PROSITE" id="PS51194">
    <property type="entry name" value="HELICASE_CTER"/>
    <property type="match status" value="1"/>
</dbReference>
<feature type="short sequence motif" description="Q motif" evidence="6">
    <location>
        <begin position="1"/>
        <end position="29"/>
    </location>
</feature>
<dbReference type="Pfam" id="PF03880">
    <property type="entry name" value="DbpA"/>
    <property type="match status" value="1"/>
</dbReference>
<dbReference type="InterPro" id="IPR012677">
    <property type="entry name" value="Nucleotide-bd_a/b_plait_sf"/>
</dbReference>
<dbReference type="Gene3D" id="3.40.50.300">
    <property type="entry name" value="P-loop containing nucleotide triphosphate hydrolases"/>
    <property type="match status" value="2"/>
</dbReference>
<evidence type="ECO:0000256" key="5">
    <source>
        <dbReference type="HAMAP-Rule" id="MF_00965"/>
    </source>
</evidence>
<sequence length="477" mass="53903">MNFKDYGLCDEILKSIELLGYKKPSEVQEKVLPLALKDNDLLVKSQTGSGKTASFAIPVCEKIVWEENAPQALILSPTRELCVQIKEDVSNIGKFKRIKAVPVYGKQPFSMQERALKQRTHVVVGTPGRTMDHIERGTLKLEKIKYLIIDEADEMLNMGFIDQVESIIKSLPKDRVTMLFSATIPEEIEVLCKKYMKNVKKVEIEAQNMISDRITHKYYEVKENDKLDLLEKVLITTNPETCIMFCRTKDNVDKVYNFMKKKNYPCEKIHGGMMQNERLEAMDNFKKGKFPFLVATDVAARGIDVEDITEVINIDVPMEKESYVHRIGRTGRAGKKGTAITFVTPFEDRFFDEIQQYIGFEIEEAQPIDNEEAAASLDEFKKRIAQKPKAKNTKQNALNKGIMKIYMNGGKKKKIRAGDIVGAVCSIEGLTGDDIGIIDIQDNVSYVEILNGKGNKVLSGLSKSTIKGKKLKVQIAK</sequence>
<dbReference type="InterPro" id="IPR027417">
    <property type="entry name" value="P-loop_NTPase"/>
</dbReference>
<keyword evidence="4 5" id="KW-0067">ATP-binding</keyword>
<dbReference type="GO" id="GO:0003723">
    <property type="term" value="F:RNA binding"/>
    <property type="evidence" value="ECO:0007669"/>
    <property type="project" value="UniProtKB-UniRule"/>
</dbReference>